<gene>
    <name evidence="1" type="ORF">NM688_g7054</name>
</gene>
<protein>
    <submittedName>
        <fullName evidence="1">Uncharacterized protein</fullName>
    </submittedName>
</protein>
<reference evidence="1" key="1">
    <citation type="submission" date="2022-07" db="EMBL/GenBank/DDBJ databases">
        <title>Genome Sequence of Phlebia brevispora.</title>
        <authorList>
            <person name="Buettner E."/>
        </authorList>
    </citation>
    <scope>NUCLEOTIDE SEQUENCE</scope>
    <source>
        <strain evidence="1">MPL23</strain>
    </source>
</reference>
<evidence type="ECO:0000313" key="2">
    <source>
        <dbReference type="Proteomes" id="UP001148662"/>
    </source>
</evidence>
<accession>A0ACC1S9M5</accession>
<evidence type="ECO:0000313" key="1">
    <source>
        <dbReference type="EMBL" id="KAJ3534922.1"/>
    </source>
</evidence>
<name>A0ACC1S9M5_9APHY</name>
<organism evidence="1 2">
    <name type="scientific">Phlebia brevispora</name>
    <dbReference type="NCBI Taxonomy" id="194682"/>
    <lineage>
        <taxon>Eukaryota</taxon>
        <taxon>Fungi</taxon>
        <taxon>Dikarya</taxon>
        <taxon>Basidiomycota</taxon>
        <taxon>Agaricomycotina</taxon>
        <taxon>Agaricomycetes</taxon>
        <taxon>Polyporales</taxon>
        <taxon>Meruliaceae</taxon>
        <taxon>Phlebia</taxon>
    </lineage>
</organism>
<dbReference type="EMBL" id="JANHOG010001572">
    <property type="protein sequence ID" value="KAJ3534922.1"/>
    <property type="molecule type" value="Genomic_DNA"/>
</dbReference>
<proteinExistence type="predicted"/>
<keyword evidence="2" id="KW-1185">Reference proteome</keyword>
<dbReference type="Proteomes" id="UP001148662">
    <property type="component" value="Unassembled WGS sequence"/>
</dbReference>
<comment type="caution">
    <text evidence="1">The sequence shown here is derived from an EMBL/GenBank/DDBJ whole genome shotgun (WGS) entry which is preliminary data.</text>
</comment>
<sequence>MSAICTCSTCRLETCLDDCGDIVPGVRRKPGVARKHELRDRFREKHASANQEEPIGDLVVLTTVAQSPQIRRLQPRRALHASEAYEDVAEDNYDDSMDISDEDAGDEQMVEDLLDEAEDDTPMMTDEGINESISTLGGIQSLLCRRSRLIRCDLKLDFSSVVPAEEPTIQSLSRAQTVNAEFLDYYSWLLQQLKVLVDLPDFGNKDVASRKRVLNEQLSEEISRVEDIKTRSWQRAFLEQILANDADGVSPIVVTPREQRFAPQHTSKPYILMAFVLVVVLHSMAAVARHETTFILASLRFMIFTALATNYDIATANRMISDIPKDIRTVLSSLNLEPEYIIYASCPRCSAIYAPNNSKPKDPYPHRCGHAEPGCPPCNASLVKPANGQSPRHTFVPLKPYPYQPFGKWLASLFARPGLEQHLETAWKRPVPALHGACKDIWDTPVIREFMGPDKQTLFSVQPLGSVHLVFSLFIDWFNPFGNKKAGKSHSIGAIYLACLNLPPDLRFRPENIYLAGIIPGPDEPSLHALNHFLCPLVDDLLVLWHKGLYISWTAAREHGRLVRAAFIPLVCDVPALRKALGVVGHGSRCSFCRLPKKQYNNLDRSLWPQPLSYWNHIKLAMRWKNASSVSERESISKDHGIRWSELLRLEYWDPTRFALIDSMHNLLLGALRHHCVEVLGIDVKGETDTKKLVPHTPSEQQMWLDKLAQAIKKGSVNAMCKPRKGYIVTMAQYNGVVPSKGFTKDAYAQAFKEWSKNNSHQLRIPPVLSTSTTDFHFEDGRKDMSKVCFLNAEVLEEIRKDIRRTVLPSWLEAPPANFGSLKHGKLKADQWRTVCTVTMVITLIRLWGASGTTDDNKLLLNNFICLVIAVDQATRYSMSSSQAQVYDSHMSAYLNGLRSLFSHNLVSNHHLSLHLTELLTRFGPVHAWWSFPFERYNGMLARFQKNYQPDKMPLTFLRSFCIGANLRWMLSTIEKPSKGLDLWTDMMKACENAFGRLPGGLHAEDVLSPHEDCDHQARYDTLKATASLSPELYQSFLHVVNRGSALFTSCFAPSDSLNVYGSHDAPVLVNSIQLVRQIKHQGHHYGKRGKSSRNSFVLLKTEATPVAAQITDIFLHSRVANGQQMIEPFFVVEEFQPLGHHDQHYDPYRAFPYLNAYLCYNKFHAPRVVGLHDIQSHFAAYAYTPNGINEECMLVRSLDRS</sequence>